<evidence type="ECO:0000313" key="3">
    <source>
        <dbReference type="EMBL" id="MFB9329958.1"/>
    </source>
</evidence>
<proteinExistence type="predicted"/>
<feature type="signal peptide" evidence="2">
    <location>
        <begin position="1"/>
        <end position="23"/>
    </location>
</feature>
<gene>
    <name evidence="3" type="ORF">ACFFSY_28795</name>
</gene>
<comment type="caution">
    <text evidence="3">The sequence shown here is derived from an EMBL/GenBank/DDBJ whole genome shotgun (WGS) entry which is preliminary data.</text>
</comment>
<name>A0ABV5L0G5_9BACL</name>
<feature type="chain" id="PRO_5045454899" description="Lipoprotein" evidence="2">
    <location>
        <begin position="24"/>
        <end position="296"/>
    </location>
</feature>
<accession>A0ABV5L0G5</accession>
<keyword evidence="4" id="KW-1185">Reference proteome</keyword>
<evidence type="ECO:0000256" key="2">
    <source>
        <dbReference type="SAM" id="SignalP"/>
    </source>
</evidence>
<dbReference type="Proteomes" id="UP001589747">
    <property type="component" value="Unassembled WGS sequence"/>
</dbReference>
<sequence length="296" mass="31546">MGKTRKVLQTALLIGLAAATILAAGCGPQARSAATGNEASGDAKTQAQSSTNEKAAEDAGEEGASDGEQPADPVPSDEGTEVVIPPVTLPERNITLSPEPNGALLQIGEKKQLFDWVYTTPRMILPQEQVTDYDQDGNDELAVVLHVGSGTGVAIDELHIVEFEGVEAKSDDSGDSPFVDHVFTDEDYRAQLENSLAFKTSTEDGELFGYVTLDSTTTKVSLKPFQTGYNGEVTGELGYGAIVRFEAVNNKLTGTFAVGVVIENVVEPQYFGQIKADVGYKDGKFQLEGFQFIADE</sequence>
<keyword evidence="2" id="KW-0732">Signal</keyword>
<feature type="compositionally biased region" description="Polar residues" evidence="1">
    <location>
        <begin position="32"/>
        <end position="53"/>
    </location>
</feature>
<evidence type="ECO:0000313" key="4">
    <source>
        <dbReference type="Proteomes" id="UP001589747"/>
    </source>
</evidence>
<protein>
    <recommendedName>
        <fullName evidence="5">Lipoprotein</fullName>
    </recommendedName>
</protein>
<dbReference type="EMBL" id="JBHMDO010000047">
    <property type="protein sequence ID" value="MFB9329958.1"/>
    <property type="molecule type" value="Genomic_DNA"/>
</dbReference>
<organism evidence="3 4">
    <name type="scientific">Paenibacillus aurantiacus</name>
    <dbReference type="NCBI Taxonomy" id="1936118"/>
    <lineage>
        <taxon>Bacteria</taxon>
        <taxon>Bacillati</taxon>
        <taxon>Bacillota</taxon>
        <taxon>Bacilli</taxon>
        <taxon>Bacillales</taxon>
        <taxon>Paenibacillaceae</taxon>
        <taxon>Paenibacillus</taxon>
    </lineage>
</organism>
<dbReference type="RefSeq" id="WP_377500706.1">
    <property type="nucleotide sequence ID" value="NZ_JBHMDO010000047.1"/>
</dbReference>
<evidence type="ECO:0008006" key="5">
    <source>
        <dbReference type="Google" id="ProtNLM"/>
    </source>
</evidence>
<feature type="region of interest" description="Disordered" evidence="1">
    <location>
        <begin position="29"/>
        <end position="81"/>
    </location>
</feature>
<evidence type="ECO:0000256" key="1">
    <source>
        <dbReference type="SAM" id="MobiDB-lite"/>
    </source>
</evidence>
<reference evidence="3 4" key="1">
    <citation type="submission" date="2024-09" db="EMBL/GenBank/DDBJ databases">
        <authorList>
            <person name="Sun Q."/>
            <person name="Mori K."/>
        </authorList>
    </citation>
    <scope>NUCLEOTIDE SEQUENCE [LARGE SCALE GENOMIC DNA]</scope>
    <source>
        <strain evidence="3 4">TISTR 2452</strain>
    </source>
</reference>
<dbReference type="PROSITE" id="PS51257">
    <property type="entry name" value="PROKAR_LIPOPROTEIN"/>
    <property type="match status" value="1"/>
</dbReference>